<evidence type="ECO:0000313" key="1">
    <source>
        <dbReference type="EMBL" id="CEK49508.1"/>
    </source>
</evidence>
<dbReference type="AlphaFoldDB" id="A0A0B6Y074"/>
<dbReference type="EMBL" id="HACG01002643">
    <property type="protein sequence ID" value="CEK49508.1"/>
    <property type="molecule type" value="Transcribed_RNA"/>
</dbReference>
<proteinExistence type="predicted"/>
<protein>
    <submittedName>
        <fullName evidence="1">Uncharacterized protein</fullName>
    </submittedName>
</protein>
<accession>A0A0B6Y074</accession>
<gene>
    <name evidence="1" type="primary">ORF7966</name>
</gene>
<sequence length="84" mass="9163">MVYLMRRLSSSSSPRPTRNAIVCRSLLKTINVIKLMINTNGDKLTHARMKPTKSPFGNSTYVKDTGFHSDGLNCSSIADTASSA</sequence>
<name>A0A0B6Y074_9EUPU</name>
<reference evidence="1" key="1">
    <citation type="submission" date="2014-12" db="EMBL/GenBank/DDBJ databases">
        <title>Insight into the proteome of Arion vulgaris.</title>
        <authorList>
            <person name="Aradska J."/>
            <person name="Bulat T."/>
            <person name="Smidak R."/>
            <person name="Sarate P."/>
            <person name="Gangsoo J."/>
            <person name="Sialana F."/>
            <person name="Bilban M."/>
            <person name="Lubec G."/>
        </authorList>
    </citation>
    <scope>NUCLEOTIDE SEQUENCE</scope>
    <source>
        <tissue evidence="1">Skin</tissue>
    </source>
</reference>
<organism evidence="1">
    <name type="scientific">Arion vulgaris</name>
    <dbReference type="NCBI Taxonomy" id="1028688"/>
    <lineage>
        <taxon>Eukaryota</taxon>
        <taxon>Metazoa</taxon>
        <taxon>Spiralia</taxon>
        <taxon>Lophotrochozoa</taxon>
        <taxon>Mollusca</taxon>
        <taxon>Gastropoda</taxon>
        <taxon>Heterobranchia</taxon>
        <taxon>Euthyneura</taxon>
        <taxon>Panpulmonata</taxon>
        <taxon>Eupulmonata</taxon>
        <taxon>Stylommatophora</taxon>
        <taxon>Helicina</taxon>
        <taxon>Arionoidea</taxon>
        <taxon>Arionidae</taxon>
        <taxon>Arion</taxon>
    </lineage>
</organism>
<feature type="non-terminal residue" evidence="1">
    <location>
        <position position="84"/>
    </location>
</feature>